<dbReference type="RefSeq" id="WP_055202324.1">
    <property type="nucleotide sequence ID" value="NZ_JACOOK010000007.1"/>
</dbReference>
<comment type="similarity">
    <text evidence="1 5">Belongs to the universal ribosomal protein uL29 family.</text>
</comment>
<gene>
    <name evidence="5 6" type="primary">rpmC</name>
    <name evidence="6" type="ORF">H8S08_11410</name>
</gene>
<dbReference type="InterPro" id="IPR018254">
    <property type="entry name" value="Ribosomal_uL29_CS"/>
</dbReference>
<evidence type="ECO:0000256" key="2">
    <source>
        <dbReference type="ARBA" id="ARBA00022980"/>
    </source>
</evidence>
<protein>
    <recommendedName>
        <fullName evidence="4 5">Large ribosomal subunit protein uL29</fullName>
    </recommendedName>
</protein>
<evidence type="ECO:0000256" key="3">
    <source>
        <dbReference type="ARBA" id="ARBA00023274"/>
    </source>
</evidence>
<keyword evidence="7" id="KW-1185">Reference proteome</keyword>
<accession>A0ABR7CPL9</accession>
<evidence type="ECO:0000256" key="1">
    <source>
        <dbReference type="ARBA" id="ARBA00009254"/>
    </source>
</evidence>
<comment type="caution">
    <text evidence="6">The sequence shown here is derived from an EMBL/GenBank/DDBJ whole genome shotgun (WGS) entry which is preliminary data.</text>
</comment>
<name>A0ABR7CPL9_9BACT</name>
<evidence type="ECO:0000256" key="5">
    <source>
        <dbReference type="HAMAP-Rule" id="MF_00374"/>
    </source>
</evidence>
<dbReference type="NCBIfam" id="TIGR00012">
    <property type="entry name" value="L29"/>
    <property type="match status" value="1"/>
</dbReference>
<dbReference type="InterPro" id="IPR036049">
    <property type="entry name" value="Ribosomal_uL29_sf"/>
</dbReference>
<dbReference type="InterPro" id="IPR001854">
    <property type="entry name" value="Ribosomal_uL29"/>
</dbReference>
<dbReference type="CDD" id="cd00427">
    <property type="entry name" value="Ribosomal_L29_HIP"/>
    <property type="match status" value="1"/>
</dbReference>
<keyword evidence="2 5" id="KW-0689">Ribosomal protein</keyword>
<dbReference type="GO" id="GO:0005840">
    <property type="term" value="C:ribosome"/>
    <property type="evidence" value="ECO:0007669"/>
    <property type="project" value="UniProtKB-KW"/>
</dbReference>
<dbReference type="SUPFAM" id="SSF46561">
    <property type="entry name" value="Ribosomal protein L29 (L29p)"/>
    <property type="match status" value="1"/>
</dbReference>
<keyword evidence="3 5" id="KW-0687">Ribonucleoprotein</keyword>
<dbReference type="Gene3D" id="1.10.287.310">
    <property type="match status" value="1"/>
</dbReference>
<dbReference type="Pfam" id="PF00831">
    <property type="entry name" value="Ribosomal_L29"/>
    <property type="match status" value="1"/>
</dbReference>
<evidence type="ECO:0000313" key="6">
    <source>
        <dbReference type="EMBL" id="MBC5617615.1"/>
    </source>
</evidence>
<sequence>MKTSEIRELTVAEIEERIDAEKANLLRQKLNHSVSPVENPTTLKKARRDIARMMTILAEKQNVKS</sequence>
<reference evidence="6 7" key="1">
    <citation type="submission" date="2020-08" db="EMBL/GenBank/DDBJ databases">
        <title>Genome public.</title>
        <authorList>
            <person name="Liu C."/>
            <person name="Sun Q."/>
        </authorList>
    </citation>
    <scope>NUCLEOTIDE SEQUENCE [LARGE SCALE GENOMIC DNA]</scope>
    <source>
        <strain evidence="6 7">New-7</strain>
    </source>
</reference>
<dbReference type="PROSITE" id="PS00579">
    <property type="entry name" value="RIBOSOMAL_L29"/>
    <property type="match status" value="1"/>
</dbReference>
<proteinExistence type="inferred from homology"/>
<organism evidence="6 7">
    <name type="scientific">Alistipes hominis</name>
    <dbReference type="NCBI Taxonomy" id="2763015"/>
    <lineage>
        <taxon>Bacteria</taxon>
        <taxon>Pseudomonadati</taxon>
        <taxon>Bacteroidota</taxon>
        <taxon>Bacteroidia</taxon>
        <taxon>Bacteroidales</taxon>
        <taxon>Rikenellaceae</taxon>
        <taxon>Alistipes</taxon>
    </lineage>
</organism>
<dbReference type="EMBL" id="JACOOK010000007">
    <property type="protein sequence ID" value="MBC5617615.1"/>
    <property type="molecule type" value="Genomic_DNA"/>
</dbReference>
<dbReference type="HAMAP" id="MF_00374">
    <property type="entry name" value="Ribosomal_uL29"/>
    <property type="match status" value="1"/>
</dbReference>
<dbReference type="Proteomes" id="UP000636891">
    <property type="component" value="Unassembled WGS sequence"/>
</dbReference>
<evidence type="ECO:0000256" key="4">
    <source>
        <dbReference type="ARBA" id="ARBA00035204"/>
    </source>
</evidence>
<evidence type="ECO:0000313" key="7">
    <source>
        <dbReference type="Proteomes" id="UP000636891"/>
    </source>
</evidence>